<keyword evidence="1" id="KW-0479">Metal-binding</keyword>
<feature type="domain" description="RING-type" evidence="2">
    <location>
        <begin position="275"/>
        <end position="336"/>
    </location>
</feature>
<gene>
    <name evidence="3" type="ORF">PV08_07124</name>
</gene>
<dbReference type="SUPFAM" id="SSF54236">
    <property type="entry name" value="Ubiquitin-like"/>
    <property type="match status" value="1"/>
</dbReference>
<dbReference type="CDD" id="cd01763">
    <property type="entry name" value="Ubl_SUMO_like"/>
    <property type="match status" value="1"/>
</dbReference>
<proteinExistence type="predicted"/>
<dbReference type="Pfam" id="PF11976">
    <property type="entry name" value="Rad60-SLD"/>
    <property type="match status" value="1"/>
</dbReference>
<evidence type="ECO:0000313" key="3">
    <source>
        <dbReference type="EMBL" id="KIW14342.1"/>
    </source>
</evidence>
<dbReference type="Proteomes" id="UP000053328">
    <property type="component" value="Unassembled WGS sequence"/>
</dbReference>
<dbReference type="AlphaFoldDB" id="A0A0D1ZNC1"/>
<dbReference type="GeneID" id="27334207"/>
<dbReference type="GO" id="GO:0008270">
    <property type="term" value="F:zinc ion binding"/>
    <property type="evidence" value="ECO:0007669"/>
    <property type="project" value="UniProtKB-KW"/>
</dbReference>
<dbReference type="InterPro" id="IPR013083">
    <property type="entry name" value="Znf_RING/FYVE/PHD"/>
</dbReference>
<dbReference type="PROSITE" id="PS50089">
    <property type="entry name" value="ZF_RING_2"/>
    <property type="match status" value="1"/>
</dbReference>
<dbReference type="InterPro" id="IPR029071">
    <property type="entry name" value="Ubiquitin-like_domsf"/>
</dbReference>
<keyword evidence="1" id="KW-0862">Zinc</keyword>
<reference evidence="3 4" key="1">
    <citation type="submission" date="2015-01" db="EMBL/GenBank/DDBJ databases">
        <title>The Genome Sequence of Exophiala spinifera CBS89968.</title>
        <authorList>
            <consortium name="The Broad Institute Genomics Platform"/>
            <person name="Cuomo C."/>
            <person name="de Hoog S."/>
            <person name="Gorbushina A."/>
            <person name="Stielow B."/>
            <person name="Teixiera M."/>
            <person name="Abouelleil A."/>
            <person name="Chapman S.B."/>
            <person name="Priest M."/>
            <person name="Young S.K."/>
            <person name="Wortman J."/>
            <person name="Nusbaum C."/>
            <person name="Birren B."/>
        </authorList>
    </citation>
    <scope>NUCLEOTIDE SEQUENCE [LARGE SCALE GENOMIC DNA]</scope>
    <source>
        <strain evidence="3 4">CBS 89968</strain>
    </source>
</reference>
<dbReference type="VEuPathDB" id="FungiDB:PV08_07124"/>
<dbReference type="OrthoDB" id="9925208at2759"/>
<keyword evidence="1" id="KW-0863">Zinc-finger</keyword>
<dbReference type="EMBL" id="KN847496">
    <property type="protein sequence ID" value="KIW14342.1"/>
    <property type="molecule type" value="Genomic_DNA"/>
</dbReference>
<evidence type="ECO:0000256" key="1">
    <source>
        <dbReference type="PROSITE-ProRule" id="PRU00175"/>
    </source>
</evidence>
<keyword evidence="4" id="KW-1185">Reference proteome</keyword>
<sequence length="394" mass="45157">MPKAIAGSVEDDWIQLTIKGNGRGVVTMDFDKNAKLSELMFSFWELTCQPPHPAAFLYKGIKLRARDTPMMLEMKDNDIIEYRRIRRHPRLIQVDDMLLLIEAGQQFVRKMDPIVEWERFNKDEVAEYRATIHSIQLYFSQAQASLKALVENEAFPLDGDATRVMRKRQAQLANVLIRLFRVHHLVYNKGYQAKVHPLPFRTGAKCLLAVENLAALASVVRNLQYPDVWERVPLSIPGLLKENPEPVKPVEKRTGGRGVWTQEIPQLRQEQHGECLVCHEPCTSTTNTRRVFRKNGVATCTDCCGKAVHPRCLARWFAYERLSTDHGDTGTCPACRHVFPPQVAMLIMYMAIAHLGLALDASPKFRAWLARLPKQGAGSYLDVYRDHSHWFWKD</sequence>
<evidence type="ECO:0000313" key="4">
    <source>
        <dbReference type="Proteomes" id="UP000053328"/>
    </source>
</evidence>
<accession>A0A0D1ZNC1</accession>
<dbReference type="HOGENOM" id="CLU_700261_0_0_1"/>
<dbReference type="Gene3D" id="3.30.40.10">
    <property type="entry name" value="Zinc/RING finger domain, C3HC4 (zinc finger)"/>
    <property type="match status" value="1"/>
</dbReference>
<dbReference type="SUPFAM" id="SSF57850">
    <property type="entry name" value="RING/U-box"/>
    <property type="match status" value="1"/>
</dbReference>
<organism evidence="3 4">
    <name type="scientific">Exophiala spinifera</name>
    <dbReference type="NCBI Taxonomy" id="91928"/>
    <lineage>
        <taxon>Eukaryota</taxon>
        <taxon>Fungi</taxon>
        <taxon>Dikarya</taxon>
        <taxon>Ascomycota</taxon>
        <taxon>Pezizomycotina</taxon>
        <taxon>Eurotiomycetes</taxon>
        <taxon>Chaetothyriomycetidae</taxon>
        <taxon>Chaetothyriales</taxon>
        <taxon>Herpotrichiellaceae</taxon>
        <taxon>Exophiala</taxon>
    </lineage>
</organism>
<dbReference type="InterPro" id="IPR001841">
    <property type="entry name" value="Znf_RING"/>
</dbReference>
<dbReference type="InterPro" id="IPR022617">
    <property type="entry name" value="Rad60/SUMO-like_dom"/>
</dbReference>
<protein>
    <recommendedName>
        <fullName evidence="2">RING-type domain-containing protein</fullName>
    </recommendedName>
</protein>
<dbReference type="Gene3D" id="3.10.20.90">
    <property type="entry name" value="Phosphatidylinositol 3-kinase Catalytic Subunit, Chain A, domain 1"/>
    <property type="match status" value="1"/>
</dbReference>
<dbReference type="RefSeq" id="XP_016234558.1">
    <property type="nucleotide sequence ID" value="XM_016381456.1"/>
</dbReference>
<name>A0A0D1ZNC1_9EURO</name>
<evidence type="ECO:0000259" key="2">
    <source>
        <dbReference type="PROSITE" id="PS50089"/>
    </source>
</evidence>